<dbReference type="InterPro" id="IPR052942">
    <property type="entry name" value="LPS_cholinephosphotransferase"/>
</dbReference>
<feature type="transmembrane region" description="Helical" evidence="1">
    <location>
        <begin position="69"/>
        <end position="87"/>
    </location>
</feature>
<comment type="caution">
    <text evidence="3">The sequence shown here is derived from an EMBL/GenBank/DDBJ whole genome shotgun (WGS) entry which is preliminary data.</text>
</comment>
<feature type="transmembrane region" description="Helical" evidence="1">
    <location>
        <begin position="93"/>
        <end position="113"/>
    </location>
</feature>
<gene>
    <name evidence="3" type="ORF">DK847_11035</name>
</gene>
<evidence type="ECO:0000256" key="1">
    <source>
        <dbReference type="SAM" id="Phobius"/>
    </source>
</evidence>
<name>A0A2W2BA75_9HYPH</name>
<feature type="domain" description="LicD/FKTN/FKRP nucleotidyltransferase" evidence="2">
    <location>
        <begin position="169"/>
        <end position="218"/>
    </location>
</feature>
<keyword evidence="1" id="KW-1133">Transmembrane helix</keyword>
<proteinExistence type="predicted"/>
<dbReference type="Pfam" id="PF04991">
    <property type="entry name" value="LicD"/>
    <property type="match status" value="1"/>
</dbReference>
<protein>
    <recommendedName>
        <fullName evidence="2">LicD/FKTN/FKRP nucleotidyltransferase domain-containing protein</fullName>
    </recommendedName>
</protein>
<dbReference type="Proteomes" id="UP000248795">
    <property type="component" value="Unassembled WGS sequence"/>
</dbReference>
<evidence type="ECO:0000313" key="4">
    <source>
        <dbReference type="Proteomes" id="UP000248795"/>
    </source>
</evidence>
<feature type="transmembrane region" description="Helical" evidence="1">
    <location>
        <begin position="43"/>
        <end position="62"/>
    </location>
</feature>
<feature type="transmembrane region" description="Helical" evidence="1">
    <location>
        <begin position="21"/>
        <end position="37"/>
    </location>
</feature>
<sequence>MANADSRAHLLSDRIAFEWPWLSALLMILATMLLMAIDWPLRWQMALASAAAACLCGLAAGLRPVSKGIRVLLLLAAGGVVLGLLLPPSLLRGMWLALALLLALLVLGLRYHYPYQPRRVRLGDHYRIGGQDCRLTGITLKSPRIFHARQDVLDELVELADYADRFLARHGIHYVMCCGTVLGALRHKGPMPWDDDVDFTVYRPEDLNKLESRFPELAAEAARDGYQLFGHNDYWKLARKGFWRYPVVDLYRAEITEPEGSTPARVPWGPLELCSPANPRDYVVATYSAGSLTTAVFDLPYWDSGFVPAAVTRLFGLRLSNLLGNTYDALFKKR</sequence>
<dbReference type="EMBL" id="QKVK01000004">
    <property type="protein sequence ID" value="PZF76978.1"/>
    <property type="molecule type" value="Genomic_DNA"/>
</dbReference>
<keyword evidence="4" id="KW-1185">Reference proteome</keyword>
<evidence type="ECO:0000313" key="3">
    <source>
        <dbReference type="EMBL" id="PZF76978.1"/>
    </source>
</evidence>
<dbReference type="GO" id="GO:0009100">
    <property type="term" value="P:glycoprotein metabolic process"/>
    <property type="evidence" value="ECO:0007669"/>
    <property type="project" value="UniProtKB-ARBA"/>
</dbReference>
<dbReference type="InterPro" id="IPR007074">
    <property type="entry name" value="LicD/FKTN/FKRP_NTP_transf"/>
</dbReference>
<evidence type="ECO:0000259" key="2">
    <source>
        <dbReference type="Pfam" id="PF04991"/>
    </source>
</evidence>
<dbReference type="PANTHER" id="PTHR43404">
    <property type="entry name" value="LIPOPOLYSACCHARIDE CHOLINEPHOSPHOTRANSFERASE LICD"/>
    <property type="match status" value="1"/>
</dbReference>
<accession>A0A2W2BA75</accession>
<organism evidence="3 4">
    <name type="scientific">Aestuariivirga litoralis</name>
    <dbReference type="NCBI Taxonomy" id="2650924"/>
    <lineage>
        <taxon>Bacteria</taxon>
        <taxon>Pseudomonadati</taxon>
        <taxon>Pseudomonadota</taxon>
        <taxon>Alphaproteobacteria</taxon>
        <taxon>Hyphomicrobiales</taxon>
        <taxon>Aestuariivirgaceae</taxon>
        <taxon>Aestuariivirga</taxon>
    </lineage>
</organism>
<keyword evidence="1" id="KW-0472">Membrane</keyword>
<reference evidence="4" key="1">
    <citation type="submission" date="2018-06" db="EMBL/GenBank/DDBJ databases">
        <title>Aestuariibacter litoralis strain KCTC 52945T.</title>
        <authorList>
            <person name="Li X."/>
            <person name="Salam N."/>
            <person name="Li J.-L."/>
            <person name="Chen Y.-M."/>
            <person name="Yang Z.-W."/>
            <person name="Zhang L.-Y."/>
            <person name="Han M.-X."/>
            <person name="Xiao M."/>
            <person name="Li W.-J."/>
        </authorList>
    </citation>
    <scope>NUCLEOTIDE SEQUENCE [LARGE SCALE GENOMIC DNA]</scope>
    <source>
        <strain evidence="4">KCTC 52945</strain>
    </source>
</reference>
<keyword evidence="1" id="KW-0812">Transmembrane</keyword>
<dbReference type="PANTHER" id="PTHR43404:SF2">
    <property type="entry name" value="LIPOPOLYSACCHARIDE CHOLINEPHOSPHOTRANSFERASE LICD"/>
    <property type="match status" value="1"/>
</dbReference>
<dbReference type="AlphaFoldDB" id="A0A2W2BA75"/>